<evidence type="ECO:0000313" key="3">
    <source>
        <dbReference type="WBParaSite" id="PDA_v2.g22284.t1"/>
    </source>
</evidence>
<proteinExistence type="predicted"/>
<feature type="region of interest" description="Disordered" evidence="1">
    <location>
        <begin position="1"/>
        <end position="76"/>
    </location>
</feature>
<name>A0A914Q0F8_9BILA</name>
<evidence type="ECO:0000313" key="2">
    <source>
        <dbReference type="Proteomes" id="UP000887578"/>
    </source>
</evidence>
<sequence>MLGNGNQANSNHPPMSPQYPPQTVSSPYPPPPMSSPNPTPIYNSDPLPPPPPPRAQYDQPPIPTGYGVNPSDPGKW</sequence>
<dbReference type="WBParaSite" id="PDA_v2.g22284.t1">
    <property type="protein sequence ID" value="PDA_v2.g22284.t1"/>
    <property type="gene ID" value="PDA_v2.g22284"/>
</dbReference>
<accession>A0A914Q0F8</accession>
<protein>
    <submittedName>
        <fullName evidence="3">Uncharacterized protein</fullName>
    </submittedName>
</protein>
<evidence type="ECO:0000256" key="1">
    <source>
        <dbReference type="SAM" id="MobiDB-lite"/>
    </source>
</evidence>
<reference evidence="3" key="1">
    <citation type="submission" date="2022-11" db="UniProtKB">
        <authorList>
            <consortium name="WormBaseParasite"/>
        </authorList>
    </citation>
    <scope>IDENTIFICATION</scope>
</reference>
<feature type="compositionally biased region" description="Pro residues" evidence="1">
    <location>
        <begin position="27"/>
        <end position="39"/>
    </location>
</feature>
<organism evidence="2 3">
    <name type="scientific">Panagrolaimus davidi</name>
    <dbReference type="NCBI Taxonomy" id="227884"/>
    <lineage>
        <taxon>Eukaryota</taxon>
        <taxon>Metazoa</taxon>
        <taxon>Ecdysozoa</taxon>
        <taxon>Nematoda</taxon>
        <taxon>Chromadorea</taxon>
        <taxon>Rhabditida</taxon>
        <taxon>Tylenchina</taxon>
        <taxon>Panagrolaimomorpha</taxon>
        <taxon>Panagrolaimoidea</taxon>
        <taxon>Panagrolaimidae</taxon>
        <taxon>Panagrolaimus</taxon>
    </lineage>
</organism>
<feature type="compositionally biased region" description="Polar residues" evidence="1">
    <location>
        <begin position="1"/>
        <end position="13"/>
    </location>
</feature>
<keyword evidence="2" id="KW-1185">Reference proteome</keyword>
<dbReference type="Proteomes" id="UP000887578">
    <property type="component" value="Unplaced"/>
</dbReference>
<dbReference type="AlphaFoldDB" id="A0A914Q0F8"/>